<dbReference type="Gene3D" id="1.20.5.4130">
    <property type="match status" value="1"/>
</dbReference>
<sequence length="520" mass="59803">MAVAAYAYVTSLLHVLDQVQHPARRRLLPNPKQIETLHEKVHFLQEFLELHSATKIEGMEDLMKQITEEELFTMDKAEGKAAQEQQPPTVSVRAGSSTLLPPRGNNRTHVVGFDERLVRVMDELTGNQRELEIIPIVGMGGIGILSDIGISGYLNSDLKSETLAELGLRFRVMVTTRLKDVAASLGSHNTYTMDFLDEDNSWNLLCEKAFTQGSSPDLEEIGKKIAKGCKGLPLAIVVIGGLLAKSNMTREYWEFVAGKVANEYLKDFIDRNLILIRRRGDLGDITGCGVHDLLRDLWRSKDIVGPRSAELFGCLVGHPNPHLVRLRFCEVREDMFYEKLPLYTKLRYLFLHTPHLDPLSLSTIIQLWKLQTLCILSVLHTLVLPSEIWEMPQLMHIIIHKDFYLPQIERKDDFIVLENLHTLVKIREFRCTEDVVKRIPNLKELKIEYYERDWSYYCLHNIANLRKLESLVLHKWKFTCGNIAFPYSLKKLVLYWCIIPWEDMTVIHSLPNLEVLQALL</sequence>
<dbReference type="Pfam" id="PF00931">
    <property type="entry name" value="NB-ARC"/>
    <property type="match status" value="1"/>
</dbReference>
<evidence type="ECO:0000256" key="3">
    <source>
        <dbReference type="SAM" id="MobiDB-lite"/>
    </source>
</evidence>
<proteinExistence type="predicted"/>
<dbReference type="InterPro" id="IPR002182">
    <property type="entry name" value="NB-ARC"/>
</dbReference>
<accession>A0AAV6XBU7</accession>
<organism evidence="5 6">
    <name type="scientific">Buddleja alternifolia</name>
    <dbReference type="NCBI Taxonomy" id="168488"/>
    <lineage>
        <taxon>Eukaryota</taxon>
        <taxon>Viridiplantae</taxon>
        <taxon>Streptophyta</taxon>
        <taxon>Embryophyta</taxon>
        <taxon>Tracheophyta</taxon>
        <taxon>Spermatophyta</taxon>
        <taxon>Magnoliopsida</taxon>
        <taxon>eudicotyledons</taxon>
        <taxon>Gunneridae</taxon>
        <taxon>Pentapetalae</taxon>
        <taxon>asterids</taxon>
        <taxon>lamiids</taxon>
        <taxon>Lamiales</taxon>
        <taxon>Scrophulariaceae</taxon>
        <taxon>Buddlejeae</taxon>
        <taxon>Buddleja</taxon>
    </lineage>
</organism>
<evidence type="ECO:0000259" key="4">
    <source>
        <dbReference type="Pfam" id="PF00931"/>
    </source>
</evidence>
<dbReference type="Proteomes" id="UP000826271">
    <property type="component" value="Unassembled WGS sequence"/>
</dbReference>
<dbReference type="Gene3D" id="3.80.10.10">
    <property type="entry name" value="Ribonuclease Inhibitor"/>
    <property type="match status" value="1"/>
</dbReference>
<evidence type="ECO:0000313" key="5">
    <source>
        <dbReference type="EMBL" id="KAG8378875.1"/>
    </source>
</evidence>
<evidence type="ECO:0000256" key="2">
    <source>
        <dbReference type="ARBA" id="ARBA00022821"/>
    </source>
</evidence>
<reference evidence="5" key="1">
    <citation type="submission" date="2019-10" db="EMBL/GenBank/DDBJ databases">
        <authorList>
            <person name="Zhang R."/>
            <person name="Pan Y."/>
            <person name="Wang J."/>
            <person name="Ma R."/>
            <person name="Yu S."/>
        </authorList>
    </citation>
    <scope>NUCLEOTIDE SEQUENCE</scope>
    <source>
        <strain evidence="5">LA-IB0</strain>
        <tissue evidence="5">Leaf</tissue>
    </source>
</reference>
<keyword evidence="1" id="KW-0433">Leucine-rich repeat</keyword>
<evidence type="ECO:0000256" key="1">
    <source>
        <dbReference type="ARBA" id="ARBA00022614"/>
    </source>
</evidence>
<dbReference type="PANTHER" id="PTHR36766">
    <property type="entry name" value="PLANT BROAD-SPECTRUM MILDEW RESISTANCE PROTEIN RPW8"/>
    <property type="match status" value="1"/>
</dbReference>
<dbReference type="PANTHER" id="PTHR36766:SF53">
    <property type="entry name" value="DISEASE RESISTANCE PROTEIN RPP13-LIKE"/>
    <property type="match status" value="1"/>
</dbReference>
<evidence type="ECO:0000313" key="6">
    <source>
        <dbReference type="Proteomes" id="UP000826271"/>
    </source>
</evidence>
<keyword evidence="6" id="KW-1185">Reference proteome</keyword>
<dbReference type="SUPFAM" id="SSF52540">
    <property type="entry name" value="P-loop containing nucleoside triphosphate hydrolases"/>
    <property type="match status" value="1"/>
</dbReference>
<feature type="domain" description="NB-ARC" evidence="4">
    <location>
        <begin position="167"/>
        <end position="212"/>
    </location>
</feature>
<comment type="caution">
    <text evidence="5">The sequence shown here is derived from an EMBL/GenBank/DDBJ whole genome shotgun (WGS) entry which is preliminary data.</text>
</comment>
<keyword evidence="2" id="KW-0611">Plant defense</keyword>
<dbReference type="GO" id="GO:0043531">
    <property type="term" value="F:ADP binding"/>
    <property type="evidence" value="ECO:0007669"/>
    <property type="project" value="InterPro"/>
</dbReference>
<dbReference type="Gene3D" id="1.10.8.430">
    <property type="entry name" value="Helical domain of apoptotic protease-activating factors"/>
    <property type="match status" value="1"/>
</dbReference>
<dbReference type="SUPFAM" id="SSF52058">
    <property type="entry name" value="L domain-like"/>
    <property type="match status" value="1"/>
</dbReference>
<dbReference type="InterPro" id="IPR032675">
    <property type="entry name" value="LRR_dom_sf"/>
</dbReference>
<feature type="compositionally biased region" description="Polar residues" evidence="3">
    <location>
        <begin position="83"/>
        <end position="99"/>
    </location>
</feature>
<dbReference type="InterPro" id="IPR027417">
    <property type="entry name" value="P-loop_NTPase"/>
</dbReference>
<gene>
    <name evidence="5" type="ORF">BUALT_Bualt07G0030100</name>
</gene>
<dbReference type="AlphaFoldDB" id="A0AAV6XBU7"/>
<dbReference type="EMBL" id="WHWC01000007">
    <property type="protein sequence ID" value="KAG8378875.1"/>
    <property type="molecule type" value="Genomic_DNA"/>
</dbReference>
<feature type="region of interest" description="Disordered" evidence="3">
    <location>
        <begin position="78"/>
        <end position="105"/>
    </location>
</feature>
<dbReference type="InterPro" id="IPR042197">
    <property type="entry name" value="Apaf_helical"/>
</dbReference>
<dbReference type="GO" id="GO:0006952">
    <property type="term" value="P:defense response"/>
    <property type="evidence" value="ECO:0007669"/>
    <property type="project" value="UniProtKB-KW"/>
</dbReference>
<name>A0AAV6XBU7_9LAMI</name>
<protein>
    <recommendedName>
        <fullName evidence="4">NB-ARC domain-containing protein</fullName>
    </recommendedName>
</protein>